<dbReference type="AlphaFoldDB" id="A0AAX7W5S1"/>
<dbReference type="InterPro" id="IPR039360">
    <property type="entry name" value="Ras_GTPase"/>
</dbReference>
<reference evidence="9" key="1">
    <citation type="submission" date="2018-05" db="EMBL/GenBank/DDBJ databases">
        <authorList>
            <person name="Datahose"/>
        </authorList>
    </citation>
    <scope>NUCLEOTIDE SEQUENCE</scope>
</reference>
<dbReference type="PROSITE" id="PS50004">
    <property type="entry name" value="C2"/>
    <property type="match status" value="1"/>
</dbReference>
<dbReference type="Gene3D" id="2.60.40.150">
    <property type="entry name" value="C2 domain"/>
    <property type="match status" value="1"/>
</dbReference>
<dbReference type="Proteomes" id="UP000265100">
    <property type="component" value="Chromosome 22"/>
</dbReference>
<feature type="domain" description="PH" evidence="6">
    <location>
        <begin position="152"/>
        <end position="186"/>
    </location>
</feature>
<dbReference type="InterPro" id="IPR008936">
    <property type="entry name" value="Rho_GTPase_activation_prot"/>
</dbReference>
<keyword evidence="5" id="KW-0472">Membrane</keyword>
<feature type="compositionally biased region" description="Low complexity" evidence="4">
    <location>
        <begin position="36"/>
        <end position="49"/>
    </location>
</feature>
<dbReference type="InterPro" id="IPR037779">
    <property type="entry name" value="SynGAP_PH"/>
</dbReference>
<evidence type="ECO:0000313" key="9">
    <source>
        <dbReference type="Ensembl" id="ENSACLP00000084841.1"/>
    </source>
</evidence>
<keyword evidence="3" id="KW-0175">Coiled coil</keyword>
<dbReference type="Ensembl" id="ENSACLT00000066807.1">
    <property type="protein sequence ID" value="ENSACLP00000084841.1"/>
    <property type="gene ID" value="ENSACLG00000013965.2"/>
</dbReference>
<feature type="transmembrane region" description="Helical" evidence="5">
    <location>
        <begin position="989"/>
        <end position="1008"/>
    </location>
</feature>
<dbReference type="InterPro" id="IPR001936">
    <property type="entry name" value="RasGAP_dom"/>
</dbReference>
<keyword evidence="10" id="KW-1185">Reference proteome</keyword>
<feature type="coiled-coil region" evidence="3">
    <location>
        <begin position="884"/>
        <end position="943"/>
    </location>
</feature>
<dbReference type="Gene3D" id="2.30.29.30">
    <property type="entry name" value="Pleckstrin-homology domain (PH domain)/Phosphotyrosine-binding domain (PTB)"/>
    <property type="match status" value="1"/>
</dbReference>
<keyword evidence="5" id="KW-0812">Transmembrane</keyword>
<dbReference type="CDD" id="cd22265">
    <property type="entry name" value="UDM1_RNF168"/>
    <property type="match status" value="1"/>
</dbReference>
<dbReference type="InterPro" id="IPR023152">
    <property type="entry name" value="RasGAP_CS"/>
</dbReference>
<organism evidence="9 10">
    <name type="scientific">Astatotilapia calliptera</name>
    <name type="common">Eastern happy</name>
    <name type="synonym">Chromis callipterus</name>
    <dbReference type="NCBI Taxonomy" id="8154"/>
    <lineage>
        <taxon>Eukaryota</taxon>
        <taxon>Metazoa</taxon>
        <taxon>Chordata</taxon>
        <taxon>Craniata</taxon>
        <taxon>Vertebrata</taxon>
        <taxon>Euteleostomi</taxon>
        <taxon>Actinopterygii</taxon>
        <taxon>Neopterygii</taxon>
        <taxon>Teleostei</taxon>
        <taxon>Neoteleostei</taxon>
        <taxon>Acanthomorphata</taxon>
        <taxon>Ovalentaria</taxon>
        <taxon>Cichlomorphae</taxon>
        <taxon>Cichliformes</taxon>
        <taxon>Cichlidae</taxon>
        <taxon>African cichlids</taxon>
        <taxon>Pseudocrenilabrinae</taxon>
        <taxon>Haplochromini</taxon>
        <taxon>Astatotilapia</taxon>
    </lineage>
</organism>
<evidence type="ECO:0000313" key="10">
    <source>
        <dbReference type="Proteomes" id="UP000265100"/>
    </source>
</evidence>
<evidence type="ECO:0000256" key="4">
    <source>
        <dbReference type="SAM" id="MobiDB-lite"/>
    </source>
</evidence>
<evidence type="ECO:0008006" key="11">
    <source>
        <dbReference type="Google" id="ProtNLM"/>
    </source>
</evidence>
<evidence type="ECO:0000259" key="6">
    <source>
        <dbReference type="PROSITE" id="PS50003"/>
    </source>
</evidence>
<dbReference type="InterPro" id="IPR011993">
    <property type="entry name" value="PH-like_dom_sf"/>
</dbReference>
<dbReference type="Pfam" id="PF12004">
    <property type="entry name" value="DAB2P_C"/>
    <property type="match status" value="2"/>
</dbReference>
<dbReference type="GO" id="GO:0005096">
    <property type="term" value="F:GTPase activator activity"/>
    <property type="evidence" value="ECO:0007669"/>
    <property type="project" value="UniProtKB-KW"/>
</dbReference>
<dbReference type="InterPro" id="IPR035892">
    <property type="entry name" value="C2_domain_sf"/>
</dbReference>
<protein>
    <recommendedName>
        <fullName evidence="11">Synaptic Ras GTPase activating protein 1a</fullName>
    </recommendedName>
</protein>
<dbReference type="CDD" id="cd04013">
    <property type="entry name" value="C2_SynGAP_like"/>
    <property type="match status" value="1"/>
</dbReference>
<name>A0AAX7W5S1_ASTCA</name>
<dbReference type="FunFam" id="1.10.506.10:FF:000001">
    <property type="entry name" value="Ras GTPase-activating protein nGAP isoform 2"/>
    <property type="match status" value="1"/>
</dbReference>
<dbReference type="SUPFAM" id="SSF50729">
    <property type="entry name" value="PH domain-like"/>
    <property type="match status" value="1"/>
</dbReference>
<dbReference type="InterPro" id="IPR000008">
    <property type="entry name" value="C2_dom"/>
</dbReference>
<dbReference type="SMART" id="SM00323">
    <property type="entry name" value="RasGAP"/>
    <property type="match status" value="1"/>
</dbReference>
<dbReference type="PANTHER" id="PTHR10194:SF145">
    <property type="entry name" value="RAS_RAP GTPASE-ACTIVATING PROTEIN SYNGAP ISOFORM X1"/>
    <property type="match status" value="1"/>
</dbReference>
<dbReference type="Pfam" id="PF00616">
    <property type="entry name" value="RasGAP"/>
    <property type="match status" value="2"/>
</dbReference>
<evidence type="ECO:0000256" key="1">
    <source>
        <dbReference type="ARBA" id="ARBA00022468"/>
    </source>
</evidence>
<reference evidence="9" key="2">
    <citation type="submission" date="2025-08" db="UniProtKB">
        <authorList>
            <consortium name="Ensembl"/>
        </authorList>
    </citation>
    <scope>IDENTIFICATION</scope>
</reference>
<dbReference type="PROSITE" id="PS50018">
    <property type="entry name" value="RAS_GTPASE_ACTIV_2"/>
    <property type="match status" value="1"/>
</dbReference>
<feature type="domain" description="C2" evidence="7">
    <location>
        <begin position="177"/>
        <end position="295"/>
    </location>
</feature>
<reference evidence="9" key="3">
    <citation type="submission" date="2025-09" db="UniProtKB">
        <authorList>
            <consortium name="Ensembl"/>
        </authorList>
    </citation>
    <scope>IDENTIFICATION</scope>
</reference>
<dbReference type="GO" id="GO:0046580">
    <property type="term" value="P:negative regulation of Ras protein signal transduction"/>
    <property type="evidence" value="ECO:0007669"/>
    <property type="project" value="InterPro"/>
</dbReference>
<dbReference type="FunFam" id="2.60.40.150:FF:000010">
    <property type="entry name" value="Ras GTPase-activating protein nGAP isoform 2"/>
    <property type="match status" value="1"/>
</dbReference>
<dbReference type="PROSITE" id="PS00509">
    <property type="entry name" value="RAS_GTPASE_ACTIV_1"/>
    <property type="match status" value="1"/>
</dbReference>
<dbReference type="Pfam" id="PF25321">
    <property type="entry name" value="PH_RASGAP"/>
    <property type="match status" value="1"/>
</dbReference>
<dbReference type="CDD" id="cd05136">
    <property type="entry name" value="RasGAP_DAB2IP"/>
    <property type="match status" value="1"/>
</dbReference>
<keyword evidence="5" id="KW-1133">Transmembrane helix</keyword>
<dbReference type="SUPFAM" id="SSF49562">
    <property type="entry name" value="C2 domain (Calcium/lipid-binding domain, CaLB)"/>
    <property type="match status" value="1"/>
</dbReference>
<dbReference type="PROSITE" id="PS50003">
    <property type="entry name" value="PH_DOMAIN"/>
    <property type="match status" value="1"/>
</dbReference>
<evidence type="ECO:0000256" key="5">
    <source>
        <dbReference type="SAM" id="Phobius"/>
    </source>
</evidence>
<dbReference type="CDD" id="cd13375">
    <property type="entry name" value="PH_SynGAP"/>
    <property type="match status" value="1"/>
</dbReference>
<dbReference type="GeneTree" id="ENSGT00940000158438"/>
<feature type="domain" description="Ras-GAP" evidence="8">
    <location>
        <begin position="362"/>
        <end position="554"/>
    </location>
</feature>
<evidence type="ECO:0000259" key="8">
    <source>
        <dbReference type="PROSITE" id="PS50018"/>
    </source>
</evidence>
<feature type="compositionally biased region" description="Polar residues" evidence="4">
    <location>
        <begin position="50"/>
        <end position="64"/>
    </location>
</feature>
<dbReference type="SMART" id="SM00239">
    <property type="entry name" value="C2"/>
    <property type="match status" value="1"/>
</dbReference>
<dbReference type="InterPro" id="IPR057606">
    <property type="entry name" value="SynGAP1-like_PH"/>
</dbReference>
<dbReference type="Pfam" id="PF00168">
    <property type="entry name" value="C2"/>
    <property type="match status" value="1"/>
</dbReference>
<keyword evidence="1" id="KW-0343">GTPase activation</keyword>
<feature type="region of interest" description="Disordered" evidence="4">
    <location>
        <begin position="29"/>
        <end position="64"/>
    </location>
</feature>
<feature type="region of interest" description="Disordered" evidence="4">
    <location>
        <begin position="758"/>
        <end position="789"/>
    </location>
</feature>
<evidence type="ECO:0000259" key="7">
    <source>
        <dbReference type="PROSITE" id="PS50004"/>
    </source>
</evidence>
<proteinExistence type="predicted"/>
<accession>A0AAX7W5S1</accession>
<dbReference type="Gene3D" id="1.10.506.10">
    <property type="entry name" value="GTPase Activation - p120gap, domain 1"/>
    <property type="match status" value="2"/>
</dbReference>
<dbReference type="InterPro" id="IPR021887">
    <property type="entry name" value="DAB2P_C"/>
</dbReference>
<evidence type="ECO:0000256" key="2">
    <source>
        <dbReference type="ARBA" id="ARBA00022553"/>
    </source>
</evidence>
<sequence>MDTSSKTWLPHQSQFGLVGQAEACCGGGPGVLTPNQSRRASFASARQSSMETPPNTTPQPFRQPSFLNRRLKGSIKRAKSQPKLDRTSSFRQMILPRFRSADQERTRLMQSFKESHSHESLLSPSSAAEALDLVLDEDAIIKPVHSSILGQEYCFEVTTSSGTKCFACRSASERDKWIENLQRAIKPNKDNSRRVDNVLKLWIIEARDLPAKKRYYCELCLDDMLYARTTSKPRTDTVFWGEHFEFNNLPTIRSLRLHLYKETDKKRRKEKSTYIGLVSIPISSITGRQFVEQWYPVIQSSVLAKSGGVGSTKVINASLRIKSRYQTMNILPMELYKEFAEYITNNYRTLCGVLEPLLSVKSKEEVAFALVHILQSTGKTKEFLSDMAMCEVDRFMEREHLIFRENTLATKAVEEYLKLIGHRYLKEAIGDFIRALYESEENCEVDPMRVPPSVLADHQANLRMCCELLLCKIINSLCIFPRELKEVFASWRARCAERGREDLADSLISSSLFLRFMCPAIMSPSLFNLMQEYPAERTSRTLTLIAKVMQNLASFSKFGPKEEYMYFMNEFLEMEWGSMQQFLYEISNLDTGGNAGGFEGYIDLGRELSMLHSLLWEVMGQLSKVAKKSYLLVSMLLFGAVLFSSVSQVHSVNKSVSMMDLQDSRMNSISNLNSVGDMLTSSQASIAGLGHSFGNLGGPLRMGGHLPSGSAGSGLRISQMGHVGGPTESISQQQQQAAAAMHFPLSFQNPLFHLAAQNSPAQSAQPPPPLLLAPEPENGHHDYPPAFGNSAFSRSEDLSALRSQSSLVQPSIVHSHSYSDDFTRQNQSNDYAWHQLSLQVQVGRTEQQSVVSMDKITHHSGFFFFRNTNNDMSEVQLFHSFFQVREYEEEIHSLKERLKMSHRKLEEYEQRLLSQEQQTNKILQQYQNRLEDSERRLKQQQMEKDSQIKGIINSTEMQLASCHMYHCSAFWETFSFFLAESLERRLETVSISLTVALALVFRFLLFFFL</sequence>
<dbReference type="InterPro" id="IPR001849">
    <property type="entry name" value="PH_domain"/>
</dbReference>
<dbReference type="PANTHER" id="PTHR10194">
    <property type="entry name" value="RAS GTPASE-ACTIVATING PROTEINS"/>
    <property type="match status" value="1"/>
</dbReference>
<dbReference type="SUPFAM" id="SSF48350">
    <property type="entry name" value="GTPase activation domain, GAP"/>
    <property type="match status" value="1"/>
</dbReference>
<keyword evidence="2" id="KW-0597">Phosphoprotein</keyword>
<evidence type="ECO:0000256" key="3">
    <source>
        <dbReference type="SAM" id="Coils"/>
    </source>
</evidence>